<protein>
    <submittedName>
        <fullName evidence="4">Helix-turn-helix domain-containing protein</fullName>
    </submittedName>
</protein>
<dbReference type="Gene3D" id="1.10.1240.10">
    <property type="entry name" value="Methionine synthase domain"/>
    <property type="match status" value="1"/>
</dbReference>
<dbReference type="Proteomes" id="UP000664218">
    <property type="component" value="Unassembled WGS sequence"/>
</dbReference>
<dbReference type="RefSeq" id="WP_207599567.1">
    <property type="nucleotide sequence ID" value="NZ_JAFNJU010000005.1"/>
</dbReference>
<dbReference type="CDD" id="cd00093">
    <property type="entry name" value="HTH_XRE"/>
    <property type="match status" value="1"/>
</dbReference>
<dbReference type="InterPro" id="IPR001387">
    <property type="entry name" value="Cro/C1-type_HTH"/>
</dbReference>
<dbReference type="GO" id="GO:0031419">
    <property type="term" value="F:cobalamin binding"/>
    <property type="evidence" value="ECO:0007669"/>
    <property type="project" value="InterPro"/>
</dbReference>
<evidence type="ECO:0000256" key="1">
    <source>
        <dbReference type="ARBA" id="ARBA00023125"/>
    </source>
</evidence>
<dbReference type="Pfam" id="PF02310">
    <property type="entry name" value="B12-binding"/>
    <property type="match status" value="1"/>
</dbReference>
<dbReference type="GO" id="GO:0003677">
    <property type="term" value="F:DNA binding"/>
    <property type="evidence" value="ECO:0007669"/>
    <property type="project" value="UniProtKB-KW"/>
</dbReference>
<evidence type="ECO:0000313" key="5">
    <source>
        <dbReference type="Proteomes" id="UP000664218"/>
    </source>
</evidence>
<dbReference type="AlphaFoldDB" id="A0A939KH34"/>
<dbReference type="PROSITE" id="PS50943">
    <property type="entry name" value="HTH_CROC1"/>
    <property type="match status" value="1"/>
</dbReference>
<dbReference type="PROSITE" id="PS51332">
    <property type="entry name" value="B12_BINDING"/>
    <property type="match status" value="1"/>
</dbReference>
<dbReference type="SUPFAM" id="SSF47413">
    <property type="entry name" value="lambda repressor-like DNA-binding domains"/>
    <property type="match status" value="1"/>
</dbReference>
<feature type="domain" description="B12-binding" evidence="3">
    <location>
        <begin position="170"/>
        <end position="292"/>
    </location>
</feature>
<dbReference type="InterPro" id="IPR036724">
    <property type="entry name" value="Cobalamin-bd_sf"/>
</dbReference>
<dbReference type="Gene3D" id="1.10.260.40">
    <property type="entry name" value="lambda repressor-like DNA-binding domains"/>
    <property type="match status" value="1"/>
</dbReference>
<dbReference type="PANTHER" id="PTHR46558">
    <property type="entry name" value="TRACRIPTIONAL REGULATORY PROTEIN-RELATED-RELATED"/>
    <property type="match status" value="1"/>
</dbReference>
<dbReference type="PANTHER" id="PTHR46558:SF11">
    <property type="entry name" value="HTH-TYPE TRANSCRIPTIONAL REGULATOR XRE"/>
    <property type="match status" value="1"/>
</dbReference>
<keyword evidence="5" id="KW-1185">Reference proteome</keyword>
<dbReference type="InterPro" id="IPR003759">
    <property type="entry name" value="Cbl-bd_cap"/>
</dbReference>
<name>A0A939KH34_9CLOT</name>
<evidence type="ECO:0000259" key="3">
    <source>
        <dbReference type="PROSITE" id="PS51332"/>
    </source>
</evidence>
<organism evidence="4 5">
    <name type="scientific">Proteiniclasticum aestuarii</name>
    <dbReference type="NCBI Taxonomy" id="2817862"/>
    <lineage>
        <taxon>Bacteria</taxon>
        <taxon>Bacillati</taxon>
        <taxon>Bacillota</taxon>
        <taxon>Clostridia</taxon>
        <taxon>Eubacteriales</taxon>
        <taxon>Clostridiaceae</taxon>
        <taxon>Proteiniclasticum</taxon>
    </lineage>
</organism>
<gene>
    <name evidence="4" type="ORF">J3A84_08425</name>
</gene>
<dbReference type="EMBL" id="JAFNJU010000005">
    <property type="protein sequence ID" value="MBO1265049.1"/>
    <property type="molecule type" value="Genomic_DNA"/>
</dbReference>
<dbReference type="Gene3D" id="3.40.50.280">
    <property type="entry name" value="Cobalamin-binding domain"/>
    <property type="match status" value="1"/>
</dbReference>
<evidence type="ECO:0000259" key="2">
    <source>
        <dbReference type="PROSITE" id="PS50943"/>
    </source>
</evidence>
<dbReference type="InterPro" id="IPR010982">
    <property type="entry name" value="Lambda_DNA-bd_dom_sf"/>
</dbReference>
<dbReference type="SUPFAM" id="SSF52242">
    <property type="entry name" value="Cobalamin (vitamin B12)-binding domain"/>
    <property type="match status" value="1"/>
</dbReference>
<dbReference type="SMART" id="SM00530">
    <property type="entry name" value="HTH_XRE"/>
    <property type="match status" value="1"/>
</dbReference>
<sequence length="292" mass="33532">MNSEFTIRIKELRKKNNLTQKDAAKLLGIGQTTIANYENGTRVPDLMKVAEIADLYKVSVDYLLGREDYAQKVQEKSVEEEKPEFTYEEYMKSLLDGDKKAVRKILLSFLKKGVPSRVIYEDYIRRSLREVGELWEKGELPIWKEHFISEISLENMALIKRRKYKENEDRKPILLLTPGAEQHNIGLKMVGDMLEANGHNVIYLGNLIPTDNIIQAIEEKKPYAIILSVTIAYHIDSAKNLIDILKQRFGTKTPTILIGGGAFDRVENVAMVTGADKYCRDIDEIEKNLRRI</sequence>
<comment type="caution">
    <text evidence="4">The sequence shown here is derived from an EMBL/GenBank/DDBJ whole genome shotgun (WGS) entry which is preliminary data.</text>
</comment>
<reference evidence="4" key="1">
    <citation type="submission" date="2021-03" db="EMBL/GenBank/DDBJ databases">
        <title>Proteiniclasticum marinus sp. nov., isolated from tidal flat sediment.</title>
        <authorList>
            <person name="Namirimu T."/>
            <person name="Yang J.-A."/>
            <person name="Yang S.-H."/>
            <person name="Kim Y.-J."/>
            <person name="Kwon K.K."/>
        </authorList>
    </citation>
    <scope>NUCLEOTIDE SEQUENCE</scope>
    <source>
        <strain evidence="4">SCR006</strain>
    </source>
</reference>
<dbReference type="GO" id="GO:0046872">
    <property type="term" value="F:metal ion binding"/>
    <property type="evidence" value="ECO:0007669"/>
    <property type="project" value="InterPro"/>
</dbReference>
<feature type="domain" description="HTH cro/C1-type" evidence="2">
    <location>
        <begin position="9"/>
        <end position="63"/>
    </location>
</feature>
<dbReference type="InterPro" id="IPR036594">
    <property type="entry name" value="Meth_synthase_dom"/>
</dbReference>
<accession>A0A939KH34</accession>
<evidence type="ECO:0000313" key="4">
    <source>
        <dbReference type="EMBL" id="MBO1265049.1"/>
    </source>
</evidence>
<dbReference type="InterPro" id="IPR006158">
    <property type="entry name" value="Cobalamin-bd"/>
</dbReference>
<dbReference type="Pfam" id="PF02607">
    <property type="entry name" value="B12-binding_2"/>
    <property type="match status" value="1"/>
</dbReference>
<keyword evidence="1" id="KW-0238">DNA-binding</keyword>
<proteinExistence type="predicted"/>
<dbReference type="Pfam" id="PF01381">
    <property type="entry name" value="HTH_3"/>
    <property type="match status" value="1"/>
</dbReference>